<feature type="compositionally biased region" description="Polar residues" evidence="1">
    <location>
        <begin position="83"/>
        <end position="100"/>
    </location>
</feature>
<comment type="caution">
    <text evidence="2">The sequence shown here is derived from an EMBL/GenBank/DDBJ whole genome shotgun (WGS) entry which is preliminary data.</text>
</comment>
<dbReference type="Proteomes" id="UP000295264">
    <property type="component" value="Unassembled WGS sequence"/>
</dbReference>
<proteinExistence type="predicted"/>
<feature type="region of interest" description="Disordered" evidence="1">
    <location>
        <begin position="77"/>
        <end position="118"/>
    </location>
</feature>
<evidence type="ECO:0000256" key="1">
    <source>
        <dbReference type="SAM" id="MobiDB-lite"/>
    </source>
</evidence>
<accession>A0A484GLI4</accession>
<dbReference type="AlphaFoldDB" id="A0A484GLI4"/>
<feature type="compositionally biased region" description="Polar residues" evidence="1">
    <location>
        <begin position="109"/>
        <end position="118"/>
    </location>
</feature>
<gene>
    <name evidence="2" type="ORF">DBR06_SOUSAS11210010</name>
</gene>
<organism evidence="2 3">
    <name type="scientific">Sousa chinensis</name>
    <name type="common">Indo-pacific humpbacked dolphin</name>
    <name type="synonym">Steno chinensis</name>
    <dbReference type="NCBI Taxonomy" id="103600"/>
    <lineage>
        <taxon>Eukaryota</taxon>
        <taxon>Metazoa</taxon>
        <taxon>Chordata</taxon>
        <taxon>Craniata</taxon>
        <taxon>Vertebrata</taxon>
        <taxon>Euteleostomi</taxon>
        <taxon>Mammalia</taxon>
        <taxon>Eutheria</taxon>
        <taxon>Laurasiatheria</taxon>
        <taxon>Artiodactyla</taxon>
        <taxon>Whippomorpha</taxon>
        <taxon>Cetacea</taxon>
        <taxon>Odontoceti</taxon>
        <taxon>Delphinidae</taxon>
        <taxon>Sousa</taxon>
    </lineage>
</organism>
<evidence type="ECO:0000313" key="3">
    <source>
        <dbReference type="Proteomes" id="UP000295264"/>
    </source>
</evidence>
<sequence length="118" mass="13311">SLHTYTHLYLHTHTSTPVFTNTIPSLSNTFTHTLRPTTFCSHTHSSFPPHTIPSMHTHTQHTSLTLSMHISFSQHTHTHTHTPVSPSIHAQRNVSPSTHLPSLHRHVQPSLSIHTHIP</sequence>
<feature type="non-terminal residue" evidence="2">
    <location>
        <position position="1"/>
    </location>
</feature>
<protein>
    <submittedName>
        <fullName evidence="2">Uncharacterized protein</fullName>
    </submittedName>
</protein>
<reference evidence="2 3" key="1">
    <citation type="journal article" date="2018" name="Genomics">
        <title>Molecular footprints of inshore aquatic adaptation in Indo-Pacific humpback dolphin (Sousa chinensis).</title>
        <authorList>
            <person name="Ming Y."/>
            <person name="Jian J."/>
            <person name="Yu F."/>
            <person name="Yu X."/>
            <person name="Wang J."/>
            <person name="Liu W."/>
        </authorList>
    </citation>
    <scope>NUCLEOTIDE SEQUENCE [LARGE SCALE GENOMIC DNA]</scope>
    <source>
        <strain evidence="2">MY-2018</strain>
        <tissue evidence="2">Skin</tissue>
    </source>
</reference>
<keyword evidence="3" id="KW-1185">Reference proteome</keyword>
<name>A0A484GLI4_SOUCH</name>
<dbReference type="EMBL" id="QWLN02006048">
    <property type="protein sequence ID" value="TEA36553.1"/>
    <property type="molecule type" value="Genomic_DNA"/>
</dbReference>
<evidence type="ECO:0000313" key="2">
    <source>
        <dbReference type="EMBL" id="TEA36553.1"/>
    </source>
</evidence>